<dbReference type="EMBL" id="WNTK01000003">
    <property type="protein sequence ID" value="KAG9487983.1"/>
    <property type="molecule type" value="Genomic_DNA"/>
</dbReference>
<keyword evidence="2" id="KW-1185">Reference proteome</keyword>
<protein>
    <submittedName>
        <fullName evidence="1">Uncharacterized protein</fullName>
    </submittedName>
</protein>
<accession>A0A8J6KBM9</accession>
<name>A0A8J6KBM9_ELECQ</name>
<gene>
    <name evidence="1" type="ORF">GDO78_007664</name>
</gene>
<sequence length="80" mass="9388">MAWYCSSECIYPRLKVSRKSVLTSRPKKREKASNPTIARWLRDTISSCYKSEGRSPPRRHPYPLYHSYSNILGRMCSNFS</sequence>
<dbReference type="Proteomes" id="UP000770717">
    <property type="component" value="Unassembled WGS sequence"/>
</dbReference>
<dbReference type="AlphaFoldDB" id="A0A8J6KBM9"/>
<evidence type="ECO:0000313" key="1">
    <source>
        <dbReference type="EMBL" id="KAG9487983.1"/>
    </source>
</evidence>
<proteinExistence type="predicted"/>
<organism evidence="1 2">
    <name type="scientific">Eleutherodactylus coqui</name>
    <name type="common">Puerto Rican coqui</name>
    <dbReference type="NCBI Taxonomy" id="57060"/>
    <lineage>
        <taxon>Eukaryota</taxon>
        <taxon>Metazoa</taxon>
        <taxon>Chordata</taxon>
        <taxon>Craniata</taxon>
        <taxon>Vertebrata</taxon>
        <taxon>Euteleostomi</taxon>
        <taxon>Amphibia</taxon>
        <taxon>Batrachia</taxon>
        <taxon>Anura</taxon>
        <taxon>Neobatrachia</taxon>
        <taxon>Hyloidea</taxon>
        <taxon>Eleutherodactylidae</taxon>
        <taxon>Eleutherodactylinae</taxon>
        <taxon>Eleutherodactylus</taxon>
        <taxon>Eleutherodactylus</taxon>
    </lineage>
</organism>
<reference evidence="1" key="1">
    <citation type="thesis" date="2020" institute="ProQuest LLC" country="789 East Eisenhower Parkway, Ann Arbor, MI, USA">
        <title>Comparative Genomics and Chromosome Evolution.</title>
        <authorList>
            <person name="Mudd A.B."/>
        </authorList>
    </citation>
    <scope>NUCLEOTIDE SEQUENCE</scope>
    <source>
        <strain evidence="1">HN-11 Male</strain>
        <tissue evidence="1">Kidney and liver</tissue>
    </source>
</reference>
<evidence type="ECO:0000313" key="2">
    <source>
        <dbReference type="Proteomes" id="UP000770717"/>
    </source>
</evidence>
<comment type="caution">
    <text evidence="1">The sequence shown here is derived from an EMBL/GenBank/DDBJ whole genome shotgun (WGS) entry which is preliminary data.</text>
</comment>